<dbReference type="InterPro" id="IPR050368">
    <property type="entry name" value="ClC-type_chloride_channel"/>
</dbReference>
<evidence type="ECO:0000256" key="5">
    <source>
        <dbReference type="SAM" id="Phobius"/>
    </source>
</evidence>
<feature type="transmembrane region" description="Helical" evidence="5">
    <location>
        <begin position="385"/>
        <end position="403"/>
    </location>
</feature>
<evidence type="ECO:0000256" key="4">
    <source>
        <dbReference type="ARBA" id="ARBA00023136"/>
    </source>
</evidence>
<feature type="transmembrane region" description="Helical" evidence="5">
    <location>
        <begin position="150"/>
        <end position="173"/>
    </location>
</feature>
<dbReference type="InterPro" id="IPR001807">
    <property type="entry name" value="ClC"/>
</dbReference>
<organism evidence="6 7">
    <name type="scientific">Virgibacillus kekensis</name>
    <dbReference type="NCBI Taxonomy" id="202261"/>
    <lineage>
        <taxon>Bacteria</taxon>
        <taxon>Bacillati</taxon>
        <taxon>Bacillota</taxon>
        <taxon>Bacilli</taxon>
        <taxon>Bacillales</taxon>
        <taxon>Bacillaceae</taxon>
        <taxon>Virgibacillus</taxon>
    </lineage>
</organism>
<keyword evidence="7" id="KW-1185">Reference proteome</keyword>
<sequence>MLLKYKNFFSVLGQWIIFGSIIGIVVGSTTYFLLEINDYLGDDIRLKRDWLIFLLPFGGIIIGYIYMNYGKVFLNNTLNDTAKLNNLVIDSVHGKKEVPRRMGPIVYFATFVTVLFGGSTGREGAAVQMGGSVAAAVNKFFKVNIFNKKILMMSGISAGFGAAFGAPITGAVFGMEMTALGKLKFEALVPCLTASFVGHYVTTAAWGHKHEKFIIQTVPEISISTFIIVILLAVIFSLISVLYCQLRHGIEKFSEKLFKKNHMKRAFFGGIVIVVLTLIVSSQDYNGRGLQMLEQSFIEDVPPFAFLAKLIFTAVTLGTGFVGGEAIPLFFIGATLGNTLHTFIDLPMSFLAALGLIAVFCGGANTPIAAFLLAMEMFDGKGLEYFFVACLVSYLFSGHHGLWPSQKIYEPKSRLYNTLLAETIENVEKKKKP</sequence>
<dbReference type="PANTHER" id="PTHR43427">
    <property type="entry name" value="CHLORIDE CHANNEL PROTEIN CLC-E"/>
    <property type="match status" value="1"/>
</dbReference>
<feature type="transmembrane region" description="Helical" evidence="5">
    <location>
        <begin position="12"/>
        <end position="34"/>
    </location>
</feature>
<dbReference type="Gene3D" id="1.10.3080.10">
    <property type="entry name" value="Clc chloride channel"/>
    <property type="match status" value="1"/>
</dbReference>
<feature type="transmembrane region" description="Helical" evidence="5">
    <location>
        <begin position="185"/>
        <end position="201"/>
    </location>
</feature>
<comment type="subcellular location">
    <subcellularLocation>
        <location evidence="1">Membrane</location>
        <topology evidence="1">Multi-pass membrane protein</topology>
    </subcellularLocation>
</comment>
<feature type="transmembrane region" description="Helical" evidence="5">
    <location>
        <begin position="50"/>
        <end position="67"/>
    </location>
</feature>
<dbReference type="SUPFAM" id="SSF81340">
    <property type="entry name" value="Clc chloride channel"/>
    <property type="match status" value="1"/>
</dbReference>
<dbReference type="PANTHER" id="PTHR43427:SF12">
    <property type="entry name" value="CHLORIDE TRANSPORTER"/>
    <property type="match status" value="1"/>
</dbReference>
<feature type="transmembrane region" description="Helical" evidence="5">
    <location>
        <begin position="265"/>
        <end position="283"/>
    </location>
</feature>
<dbReference type="InterPro" id="IPR014743">
    <property type="entry name" value="Cl-channel_core"/>
</dbReference>
<name>A0ABV9DHP1_9BACI</name>
<keyword evidence="4 5" id="KW-0472">Membrane</keyword>
<feature type="transmembrane region" description="Helical" evidence="5">
    <location>
        <begin position="350"/>
        <end position="373"/>
    </location>
</feature>
<proteinExistence type="predicted"/>
<evidence type="ECO:0000313" key="6">
    <source>
        <dbReference type="EMBL" id="MFC4558355.1"/>
    </source>
</evidence>
<dbReference type="CDD" id="cd03682">
    <property type="entry name" value="ClC_sycA_like"/>
    <property type="match status" value="1"/>
</dbReference>
<feature type="transmembrane region" description="Helical" evidence="5">
    <location>
        <begin position="303"/>
        <end position="322"/>
    </location>
</feature>
<keyword evidence="3 5" id="KW-1133">Transmembrane helix</keyword>
<comment type="caution">
    <text evidence="6">The sequence shown here is derived from an EMBL/GenBank/DDBJ whole genome shotgun (WGS) entry which is preliminary data.</text>
</comment>
<dbReference type="EMBL" id="JBHSFU010000004">
    <property type="protein sequence ID" value="MFC4558355.1"/>
    <property type="molecule type" value="Genomic_DNA"/>
</dbReference>
<dbReference type="RefSeq" id="WP_390294991.1">
    <property type="nucleotide sequence ID" value="NZ_JBHSFU010000004.1"/>
</dbReference>
<protein>
    <submittedName>
        <fullName evidence="6">Voltage-gated chloride channel family protein</fullName>
    </submittedName>
</protein>
<dbReference type="PRINTS" id="PR00762">
    <property type="entry name" value="CLCHANNEL"/>
</dbReference>
<gene>
    <name evidence="6" type="ORF">ACFO3D_09025</name>
</gene>
<evidence type="ECO:0000256" key="1">
    <source>
        <dbReference type="ARBA" id="ARBA00004141"/>
    </source>
</evidence>
<dbReference type="Proteomes" id="UP001595989">
    <property type="component" value="Unassembled WGS sequence"/>
</dbReference>
<feature type="transmembrane region" description="Helical" evidence="5">
    <location>
        <begin position="221"/>
        <end position="244"/>
    </location>
</feature>
<evidence type="ECO:0000256" key="2">
    <source>
        <dbReference type="ARBA" id="ARBA00022692"/>
    </source>
</evidence>
<evidence type="ECO:0000256" key="3">
    <source>
        <dbReference type="ARBA" id="ARBA00022989"/>
    </source>
</evidence>
<dbReference type="Pfam" id="PF00654">
    <property type="entry name" value="Voltage_CLC"/>
    <property type="match status" value="1"/>
</dbReference>
<evidence type="ECO:0000313" key="7">
    <source>
        <dbReference type="Proteomes" id="UP001595989"/>
    </source>
</evidence>
<accession>A0ABV9DHP1</accession>
<keyword evidence="2 5" id="KW-0812">Transmembrane</keyword>
<reference evidence="7" key="1">
    <citation type="journal article" date="2019" name="Int. J. Syst. Evol. Microbiol.">
        <title>The Global Catalogue of Microorganisms (GCM) 10K type strain sequencing project: providing services to taxonomists for standard genome sequencing and annotation.</title>
        <authorList>
            <consortium name="The Broad Institute Genomics Platform"/>
            <consortium name="The Broad Institute Genome Sequencing Center for Infectious Disease"/>
            <person name="Wu L."/>
            <person name="Ma J."/>
        </authorList>
    </citation>
    <scope>NUCLEOTIDE SEQUENCE [LARGE SCALE GENOMIC DNA]</scope>
    <source>
        <strain evidence="7">CGMCC 4.7426</strain>
    </source>
</reference>